<dbReference type="InterPro" id="IPR025997">
    <property type="entry name" value="SBP_2_dom"/>
</dbReference>
<dbReference type="CDD" id="cd01392">
    <property type="entry name" value="HTH_LacI"/>
    <property type="match status" value="1"/>
</dbReference>
<dbReference type="CDD" id="cd06283">
    <property type="entry name" value="PBP1_RegR_EndR_KdgR-like"/>
    <property type="match status" value="1"/>
</dbReference>
<name>A0ABU0E181_9FIRM</name>
<dbReference type="EMBL" id="JAUSUR010000002">
    <property type="protein sequence ID" value="MDQ0360544.1"/>
    <property type="molecule type" value="Genomic_DNA"/>
</dbReference>
<dbReference type="PANTHER" id="PTHR30146">
    <property type="entry name" value="LACI-RELATED TRANSCRIPTIONAL REPRESSOR"/>
    <property type="match status" value="1"/>
</dbReference>
<keyword evidence="6" id="KW-1185">Reference proteome</keyword>
<evidence type="ECO:0000256" key="2">
    <source>
        <dbReference type="ARBA" id="ARBA00023125"/>
    </source>
</evidence>
<feature type="domain" description="HTH lacI-type" evidence="4">
    <location>
        <begin position="7"/>
        <end position="62"/>
    </location>
</feature>
<reference evidence="5 6" key="1">
    <citation type="submission" date="2023-07" db="EMBL/GenBank/DDBJ databases">
        <title>Genomic Encyclopedia of Type Strains, Phase IV (KMG-IV): sequencing the most valuable type-strain genomes for metagenomic binning, comparative biology and taxonomic classification.</title>
        <authorList>
            <person name="Goeker M."/>
        </authorList>
    </citation>
    <scope>NUCLEOTIDE SEQUENCE [LARGE SCALE GENOMIC DNA]</scope>
    <source>
        <strain evidence="5 6">DSM 16784</strain>
    </source>
</reference>
<dbReference type="InterPro" id="IPR000843">
    <property type="entry name" value="HTH_LacI"/>
</dbReference>
<keyword evidence="2 5" id="KW-0238">DNA-binding</keyword>
<keyword evidence="1" id="KW-0805">Transcription regulation</keyword>
<protein>
    <submittedName>
        <fullName evidence="5">DNA-binding LacI/PurR family transcriptional regulator</fullName>
    </submittedName>
</protein>
<proteinExistence type="predicted"/>
<dbReference type="SUPFAM" id="SSF53822">
    <property type="entry name" value="Periplasmic binding protein-like I"/>
    <property type="match status" value="1"/>
</dbReference>
<dbReference type="Gene3D" id="3.40.50.2300">
    <property type="match status" value="2"/>
</dbReference>
<organism evidence="5 6">
    <name type="scientific">Breznakia pachnodae</name>
    <dbReference type="NCBI Taxonomy" id="265178"/>
    <lineage>
        <taxon>Bacteria</taxon>
        <taxon>Bacillati</taxon>
        <taxon>Bacillota</taxon>
        <taxon>Erysipelotrichia</taxon>
        <taxon>Erysipelotrichales</taxon>
        <taxon>Erysipelotrichaceae</taxon>
        <taxon>Breznakia</taxon>
    </lineage>
</organism>
<sequence>MVNKSKVTIKEIAQMAGTSKTTVSFYLNGKNGKMSKKTKDRIEKAIEETGYQPSIVARSLNSKNSKLLGVVIGDITNTFSNQIVKGIEDVASKKGYQIIVGNSNYDFNREEVYIDRMLSMGVDGFIVQPTSQFRKQTNKLKDAKKSLVFFDSEIYDLKTSWVKTNNYDATYDATKECINKGYDNYILITADTSLLSTRMERAKGFIDALTDHDLELDKLVIDDYKTDYKVIHDFIKKHININEKNLIFVPNCWALPEVFMVLKNNYSDSLDNIGLLGFDNTEWTNFSSPTVSTIVQPAYEEGQQAAAILIDQIEENNDVPHQQVLNCHVNWNESTK</sequence>
<keyword evidence="3" id="KW-0804">Transcription</keyword>
<dbReference type="PANTHER" id="PTHR30146:SF154">
    <property type="entry name" value="TRANSCRIPTION REGULATOR, MEMBER OF GALR FAMILY"/>
    <property type="match status" value="1"/>
</dbReference>
<comment type="caution">
    <text evidence="5">The sequence shown here is derived from an EMBL/GenBank/DDBJ whole genome shotgun (WGS) entry which is preliminary data.</text>
</comment>
<gene>
    <name evidence="5" type="ORF">J2S15_001289</name>
</gene>
<dbReference type="SUPFAM" id="SSF47413">
    <property type="entry name" value="lambda repressor-like DNA-binding domains"/>
    <property type="match status" value="1"/>
</dbReference>
<dbReference type="Gene3D" id="1.10.260.40">
    <property type="entry name" value="lambda repressor-like DNA-binding domains"/>
    <property type="match status" value="1"/>
</dbReference>
<dbReference type="Pfam" id="PF13407">
    <property type="entry name" value="Peripla_BP_4"/>
    <property type="match status" value="1"/>
</dbReference>
<evidence type="ECO:0000256" key="3">
    <source>
        <dbReference type="ARBA" id="ARBA00023163"/>
    </source>
</evidence>
<dbReference type="InterPro" id="IPR028082">
    <property type="entry name" value="Peripla_BP_I"/>
</dbReference>
<dbReference type="GO" id="GO:0003677">
    <property type="term" value="F:DNA binding"/>
    <property type="evidence" value="ECO:0007669"/>
    <property type="project" value="UniProtKB-KW"/>
</dbReference>
<evidence type="ECO:0000256" key="1">
    <source>
        <dbReference type="ARBA" id="ARBA00023015"/>
    </source>
</evidence>
<dbReference type="Pfam" id="PF00356">
    <property type="entry name" value="LacI"/>
    <property type="match status" value="1"/>
</dbReference>
<evidence type="ECO:0000313" key="5">
    <source>
        <dbReference type="EMBL" id="MDQ0360544.1"/>
    </source>
</evidence>
<dbReference type="Proteomes" id="UP001230220">
    <property type="component" value="Unassembled WGS sequence"/>
</dbReference>
<dbReference type="SMART" id="SM00354">
    <property type="entry name" value="HTH_LACI"/>
    <property type="match status" value="1"/>
</dbReference>
<accession>A0ABU0E181</accession>
<dbReference type="InterPro" id="IPR010982">
    <property type="entry name" value="Lambda_DNA-bd_dom_sf"/>
</dbReference>
<evidence type="ECO:0000259" key="4">
    <source>
        <dbReference type="PROSITE" id="PS50932"/>
    </source>
</evidence>
<dbReference type="PROSITE" id="PS50932">
    <property type="entry name" value="HTH_LACI_2"/>
    <property type="match status" value="1"/>
</dbReference>
<dbReference type="RefSeq" id="WP_307406530.1">
    <property type="nucleotide sequence ID" value="NZ_JAUSUR010000002.1"/>
</dbReference>
<evidence type="ECO:0000313" key="6">
    <source>
        <dbReference type="Proteomes" id="UP001230220"/>
    </source>
</evidence>